<feature type="DNA-binding region" description="H-T-H motif" evidence="2">
    <location>
        <begin position="44"/>
        <end position="63"/>
    </location>
</feature>
<dbReference type="AlphaFoldDB" id="A0A7U3YGZ0"/>
<evidence type="ECO:0000259" key="3">
    <source>
        <dbReference type="PROSITE" id="PS50977"/>
    </source>
</evidence>
<dbReference type="EMBL" id="CP002293">
    <property type="protein sequence ID" value="ADP75592.1"/>
    <property type="molecule type" value="Genomic_DNA"/>
</dbReference>
<dbReference type="PANTHER" id="PTHR30055">
    <property type="entry name" value="HTH-TYPE TRANSCRIPTIONAL REGULATOR RUTR"/>
    <property type="match status" value="1"/>
</dbReference>
<proteinExistence type="predicted"/>
<dbReference type="InterPro" id="IPR001647">
    <property type="entry name" value="HTH_TetR"/>
</dbReference>
<dbReference type="Gene3D" id="1.10.10.60">
    <property type="entry name" value="Homeodomain-like"/>
    <property type="match status" value="1"/>
</dbReference>
<dbReference type="GO" id="GO:0006355">
    <property type="term" value="P:regulation of DNA-templated transcription"/>
    <property type="evidence" value="ECO:0007669"/>
    <property type="project" value="UniProtKB-ARBA"/>
</dbReference>
<dbReference type="InterPro" id="IPR009057">
    <property type="entry name" value="Homeodomain-like_sf"/>
</dbReference>
<dbReference type="InterPro" id="IPR036271">
    <property type="entry name" value="Tet_transcr_reg_TetR-rel_C_sf"/>
</dbReference>
<keyword evidence="1 2" id="KW-0238">DNA-binding</keyword>
<name>A0A7U3YGZ0_GEOS0</name>
<reference evidence="4" key="1">
    <citation type="submission" date="2010-10" db="EMBL/GenBank/DDBJ databases">
        <title>Complete sequence of chromosome of Geobacillus sp. Y4.1MC1.</title>
        <authorList>
            <consortium name="US DOE Joint Genome Institute"/>
            <person name="Lucas S."/>
            <person name="Copeland A."/>
            <person name="Lapidus A."/>
            <person name="Cheng J.-F."/>
            <person name="Bruce D."/>
            <person name="Goodwin L."/>
            <person name="Pitluck S."/>
            <person name="Chertkov O."/>
            <person name="Zhang X."/>
            <person name="Detter J.C."/>
            <person name="Han C."/>
            <person name="Tapia R."/>
            <person name="Land M."/>
            <person name="Hauser L."/>
            <person name="Jeffries C."/>
            <person name="Kyrpides N."/>
            <person name="Ivanova N."/>
            <person name="Ovchinnikova G."/>
            <person name="Brumm P."/>
            <person name="Mead D."/>
            <person name="Woyke T."/>
        </authorList>
    </citation>
    <scope>NUCLEOTIDE SEQUENCE [LARGE SCALE GENOMIC DNA]</scope>
    <source>
        <strain evidence="4">Y4.1MC1</strain>
    </source>
</reference>
<dbReference type="InterPro" id="IPR050109">
    <property type="entry name" value="HTH-type_TetR-like_transc_reg"/>
</dbReference>
<protein>
    <submittedName>
        <fullName evidence="4">Transcriptional regulator, TetR family</fullName>
    </submittedName>
</protein>
<dbReference type="Pfam" id="PF00440">
    <property type="entry name" value="TetR_N"/>
    <property type="match status" value="1"/>
</dbReference>
<feature type="domain" description="HTH tetR-type" evidence="3">
    <location>
        <begin position="21"/>
        <end position="81"/>
    </location>
</feature>
<dbReference type="Gene3D" id="1.10.357.10">
    <property type="entry name" value="Tetracycline Repressor, domain 2"/>
    <property type="match status" value="1"/>
</dbReference>
<dbReference type="SUPFAM" id="SSF48498">
    <property type="entry name" value="Tetracyclin repressor-like, C-terminal domain"/>
    <property type="match status" value="1"/>
</dbReference>
<gene>
    <name evidence="4" type="ORF">GY4MC1_2901</name>
</gene>
<organism evidence="4">
    <name type="scientific">Geobacillus sp. (strain Y4.1MC1)</name>
    <dbReference type="NCBI Taxonomy" id="581103"/>
    <lineage>
        <taxon>Bacteria</taxon>
        <taxon>Bacillati</taxon>
        <taxon>Bacillota</taxon>
        <taxon>Bacilli</taxon>
        <taxon>Bacillales</taxon>
        <taxon>Anoxybacillaceae</taxon>
        <taxon>Geobacillus</taxon>
    </lineage>
</organism>
<accession>A0A7U3YGZ0</accession>
<dbReference type="PROSITE" id="PS50977">
    <property type="entry name" value="HTH_TETR_2"/>
    <property type="match status" value="1"/>
</dbReference>
<dbReference type="PANTHER" id="PTHR30055:SF222">
    <property type="entry name" value="REGULATORY PROTEIN"/>
    <property type="match status" value="1"/>
</dbReference>
<evidence type="ECO:0000313" key="4">
    <source>
        <dbReference type="EMBL" id="ADP75592.1"/>
    </source>
</evidence>
<evidence type="ECO:0000256" key="2">
    <source>
        <dbReference type="PROSITE-ProRule" id="PRU00335"/>
    </source>
</evidence>
<evidence type="ECO:0000256" key="1">
    <source>
        <dbReference type="ARBA" id="ARBA00023125"/>
    </source>
</evidence>
<dbReference type="KEGG" id="gmc:GY4MC1_2901"/>
<dbReference type="PRINTS" id="PR00455">
    <property type="entry name" value="HTHTETR"/>
</dbReference>
<dbReference type="SUPFAM" id="SSF46689">
    <property type="entry name" value="Homeodomain-like"/>
    <property type="match status" value="1"/>
</dbReference>
<sequence>MNEQQWLKELLQRNGEDVKLSEKQIKILQAAIEMFAEKGYAATSTSEIAKKAGVAEGTIFRHYKTKKDLLLAIVTPTLFKSVAPFLAKEFVKEVFESQYQSYEDFIRALLKNRYQFLKKYLPAVRVFWQEIAFHPEIKEQVQHVFTTHIYQKFKRIVEHFQEKGELAAIPADSVIRMTITAIVGFLLARFIMLPDYDWDDEAEMERTIQFLMHGLAKKMADSHENSIADTKG</sequence>
<dbReference type="GO" id="GO:0003677">
    <property type="term" value="F:DNA binding"/>
    <property type="evidence" value="ECO:0007669"/>
    <property type="project" value="UniProtKB-UniRule"/>
</dbReference>